<dbReference type="PIRSF" id="PIRSF000452">
    <property type="entry name" value="6-N-acetyltransf"/>
    <property type="match status" value="1"/>
</dbReference>
<dbReference type="PROSITE" id="PS51186">
    <property type="entry name" value="GNAT"/>
    <property type="match status" value="1"/>
</dbReference>
<dbReference type="InterPro" id="IPR024170">
    <property type="entry name" value="Aminoglycoside_N6-AcTrfrase"/>
</dbReference>
<protein>
    <recommendedName>
        <fullName evidence="3">Aminoglycoside N(6')-acetyltransferase type 1</fullName>
        <ecNumber evidence="2">2.3.1.82</ecNumber>
    </recommendedName>
    <alternativeName>
        <fullName evidence="7">Aminoglycoside resistance protein</fullName>
    </alternativeName>
</protein>
<dbReference type="GO" id="GO:0047663">
    <property type="term" value="F:aminoglycoside 6'-N-acetyltransferase activity"/>
    <property type="evidence" value="ECO:0007669"/>
    <property type="project" value="UniProtKB-EC"/>
</dbReference>
<evidence type="ECO:0000313" key="10">
    <source>
        <dbReference type="EMBL" id="MFD2043281.1"/>
    </source>
</evidence>
<organism evidence="10 11">
    <name type="scientific">Ornithinibacillus salinisoli</name>
    <dbReference type="NCBI Taxonomy" id="1848459"/>
    <lineage>
        <taxon>Bacteria</taxon>
        <taxon>Bacillati</taxon>
        <taxon>Bacillota</taxon>
        <taxon>Bacilli</taxon>
        <taxon>Bacillales</taxon>
        <taxon>Bacillaceae</taxon>
        <taxon>Ornithinibacillus</taxon>
    </lineage>
</organism>
<comment type="caution">
    <text evidence="10">The sequence shown here is derived from an EMBL/GenBank/DDBJ whole genome shotgun (WGS) entry which is preliminary data.</text>
</comment>
<evidence type="ECO:0000256" key="1">
    <source>
        <dbReference type="ARBA" id="ARBA00011738"/>
    </source>
</evidence>
<evidence type="ECO:0000256" key="8">
    <source>
        <dbReference type="ARBA" id="ARBA00048923"/>
    </source>
</evidence>
<evidence type="ECO:0000256" key="6">
    <source>
        <dbReference type="ARBA" id="ARBA00023315"/>
    </source>
</evidence>
<evidence type="ECO:0000256" key="5">
    <source>
        <dbReference type="ARBA" id="ARBA00023251"/>
    </source>
</evidence>
<dbReference type="InterPro" id="IPR016181">
    <property type="entry name" value="Acyl_CoA_acyltransferase"/>
</dbReference>
<feature type="domain" description="N-acetyltransferase" evidence="9">
    <location>
        <begin position="2"/>
        <end position="147"/>
    </location>
</feature>
<reference evidence="11" key="1">
    <citation type="journal article" date="2019" name="Int. J. Syst. Evol. Microbiol.">
        <title>The Global Catalogue of Microorganisms (GCM) 10K type strain sequencing project: providing services to taxonomists for standard genome sequencing and annotation.</title>
        <authorList>
            <consortium name="The Broad Institute Genomics Platform"/>
            <consortium name="The Broad Institute Genome Sequencing Center for Infectious Disease"/>
            <person name="Wu L."/>
            <person name="Ma J."/>
        </authorList>
    </citation>
    <scope>NUCLEOTIDE SEQUENCE [LARGE SCALE GENOMIC DNA]</scope>
    <source>
        <strain evidence="11">R28</strain>
    </source>
</reference>
<dbReference type="EMBL" id="JBHUHQ010000006">
    <property type="protein sequence ID" value="MFD2043281.1"/>
    <property type="molecule type" value="Genomic_DNA"/>
</dbReference>
<dbReference type="PANTHER" id="PTHR43072:SF60">
    <property type="entry name" value="L-2,4-DIAMINOBUTYRIC ACID ACETYLTRANSFERASE"/>
    <property type="match status" value="1"/>
</dbReference>
<evidence type="ECO:0000256" key="3">
    <source>
        <dbReference type="ARBA" id="ARBA00017677"/>
    </source>
</evidence>
<proteinExistence type="predicted"/>
<comment type="subunit">
    <text evidence="1">Homodimer.</text>
</comment>
<dbReference type="PANTHER" id="PTHR43072">
    <property type="entry name" value="N-ACETYLTRANSFERASE"/>
    <property type="match status" value="1"/>
</dbReference>
<gene>
    <name evidence="10" type="primary">aac(6')</name>
    <name evidence="10" type="ORF">ACFSJF_03155</name>
</gene>
<keyword evidence="4 10" id="KW-0808">Transferase</keyword>
<keyword evidence="11" id="KW-1185">Reference proteome</keyword>
<dbReference type="CDD" id="cd04301">
    <property type="entry name" value="NAT_SF"/>
    <property type="match status" value="1"/>
</dbReference>
<evidence type="ECO:0000259" key="9">
    <source>
        <dbReference type="PROSITE" id="PS51186"/>
    </source>
</evidence>
<name>A0ABW4VVZ0_9BACI</name>
<dbReference type="InterPro" id="IPR000182">
    <property type="entry name" value="GNAT_dom"/>
</dbReference>
<evidence type="ECO:0000256" key="7">
    <source>
        <dbReference type="ARBA" id="ARBA00029660"/>
    </source>
</evidence>
<keyword evidence="6 10" id="KW-0012">Acyltransferase</keyword>
<accession>A0ABW4VVZ0</accession>
<evidence type="ECO:0000313" key="11">
    <source>
        <dbReference type="Proteomes" id="UP001597383"/>
    </source>
</evidence>
<dbReference type="RefSeq" id="WP_377555009.1">
    <property type="nucleotide sequence ID" value="NZ_JBHUHQ010000006.1"/>
</dbReference>
<dbReference type="EC" id="2.3.1.82" evidence="2"/>
<dbReference type="Proteomes" id="UP001597383">
    <property type="component" value="Unassembled WGS sequence"/>
</dbReference>
<dbReference type="SUPFAM" id="SSF55729">
    <property type="entry name" value="Acyl-CoA N-acyltransferases (Nat)"/>
    <property type="match status" value="1"/>
</dbReference>
<comment type="catalytic activity">
    <reaction evidence="8">
        <text>kanamycin B + acetyl-CoA = N(6')-acetylkanamycin B + CoA + H(+)</text>
        <dbReference type="Rhea" id="RHEA:16449"/>
        <dbReference type="ChEBI" id="CHEBI:15378"/>
        <dbReference type="ChEBI" id="CHEBI:57287"/>
        <dbReference type="ChEBI" id="CHEBI:57288"/>
        <dbReference type="ChEBI" id="CHEBI:58390"/>
        <dbReference type="ChEBI" id="CHEBI:58549"/>
        <dbReference type="EC" id="2.3.1.82"/>
    </reaction>
</comment>
<keyword evidence="5" id="KW-0046">Antibiotic resistance</keyword>
<dbReference type="Gene3D" id="3.40.630.30">
    <property type="match status" value="1"/>
</dbReference>
<sequence length="147" mass="16956">MEKIIELSINHLDNVTDMAMALWPGHDFTELKEEFSDHINSDKSHVLLWLQEEEPIAFIYLSIRTDYVEGAISSPTGYVEGIYVKPNYRRKGISNKLFNEGKKWMLEKGCKQVGSDIEYDNTVSYDFHTGIGFKESGRLITFIQDLD</sequence>
<evidence type="ECO:0000256" key="4">
    <source>
        <dbReference type="ARBA" id="ARBA00022679"/>
    </source>
</evidence>
<evidence type="ECO:0000256" key="2">
    <source>
        <dbReference type="ARBA" id="ARBA00012888"/>
    </source>
</evidence>
<dbReference type="Pfam" id="PF00583">
    <property type="entry name" value="Acetyltransf_1"/>
    <property type="match status" value="1"/>
</dbReference>
<dbReference type="NCBIfam" id="NF043067">
    <property type="entry name" value="AAC_6p_group_E"/>
    <property type="match status" value="1"/>
</dbReference>